<dbReference type="AlphaFoldDB" id="A0A023B9B4"/>
<organism evidence="2 3">
    <name type="scientific">Gregarina niphandrodes</name>
    <name type="common">Septate eugregarine</name>
    <dbReference type="NCBI Taxonomy" id="110365"/>
    <lineage>
        <taxon>Eukaryota</taxon>
        <taxon>Sar</taxon>
        <taxon>Alveolata</taxon>
        <taxon>Apicomplexa</taxon>
        <taxon>Conoidasida</taxon>
        <taxon>Gregarinasina</taxon>
        <taxon>Eugregarinorida</taxon>
        <taxon>Gregarinidae</taxon>
        <taxon>Gregarina</taxon>
    </lineage>
</organism>
<sequence>MPRQRLGHRSALVWSTHEPGTGVVLGGIGADVVEVELLSTSSSTGNTGADPGGGALRGKGESLASESLTGESLARESPKDDSPKGENEEAHSERTDGLEGTGDSEGTSDSEGTDESEGTGKPPECNSGSEQGSEVHQATRFKGEQ</sequence>
<keyword evidence="3" id="KW-1185">Reference proteome</keyword>
<dbReference type="Proteomes" id="UP000019763">
    <property type="component" value="Unassembled WGS sequence"/>
</dbReference>
<evidence type="ECO:0000313" key="3">
    <source>
        <dbReference type="Proteomes" id="UP000019763"/>
    </source>
</evidence>
<dbReference type="VEuPathDB" id="CryptoDB:GNI_050890"/>
<feature type="compositionally biased region" description="Basic and acidic residues" evidence="1">
    <location>
        <begin position="73"/>
        <end position="97"/>
    </location>
</feature>
<feature type="compositionally biased region" description="Acidic residues" evidence="1">
    <location>
        <begin position="106"/>
        <end position="117"/>
    </location>
</feature>
<feature type="region of interest" description="Disordered" evidence="1">
    <location>
        <begin position="39"/>
        <end position="145"/>
    </location>
</feature>
<evidence type="ECO:0000313" key="2">
    <source>
        <dbReference type="EMBL" id="EZG72704.1"/>
    </source>
</evidence>
<dbReference type="EMBL" id="AFNH02000389">
    <property type="protein sequence ID" value="EZG72704.1"/>
    <property type="molecule type" value="Genomic_DNA"/>
</dbReference>
<reference evidence="2" key="1">
    <citation type="submission" date="2013-12" db="EMBL/GenBank/DDBJ databases">
        <authorList>
            <person name="Omoto C.K."/>
            <person name="Sibley D."/>
            <person name="Venepally P."/>
            <person name="Hadjithomas M."/>
            <person name="Karamycheva S."/>
            <person name="Brunk B."/>
            <person name="Roos D."/>
            <person name="Caler E."/>
            <person name="Lorenzi H."/>
        </authorList>
    </citation>
    <scope>NUCLEOTIDE SEQUENCE</scope>
</reference>
<name>A0A023B9B4_GRENI</name>
<accession>A0A023B9B4</accession>
<evidence type="ECO:0000256" key="1">
    <source>
        <dbReference type="SAM" id="MobiDB-lite"/>
    </source>
</evidence>
<proteinExistence type="predicted"/>
<feature type="compositionally biased region" description="Polar residues" evidence="1">
    <location>
        <begin position="126"/>
        <end position="136"/>
    </location>
</feature>
<gene>
    <name evidence="2" type="ORF">GNI_050890</name>
</gene>
<dbReference type="GeneID" id="22911884"/>
<comment type="caution">
    <text evidence="2">The sequence shown here is derived from an EMBL/GenBank/DDBJ whole genome shotgun (WGS) entry which is preliminary data.</text>
</comment>
<dbReference type="RefSeq" id="XP_011129762.1">
    <property type="nucleotide sequence ID" value="XM_011131460.1"/>
</dbReference>
<protein>
    <submittedName>
        <fullName evidence="2">Uncharacterized protein</fullName>
    </submittedName>
</protein>